<dbReference type="Proteomes" id="UP000229132">
    <property type="component" value="Unassembled WGS sequence"/>
</dbReference>
<dbReference type="SUPFAM" id="SSF52540">
    <property type="entry name" value="P-loop containing nucleoside triphosphate hydrolases"/>
    <property type="match status" value="1"/>
</dbReference>
<reference evidence="2" key="1">
    <citation type="submission" date="2017-09" db="EMBL/GenBank/DDBJ databases">
        <title>Depth-based differentiation of microbial function through sediment-hosted aquifers and enrichment of novel symbionts in the deep terrestrial subsurface.</title>
        <authorList>
            <person name="Probst A.J."/>
            <person name="Ladd B."/>
            <person name="Jarett J.K."/>
            <person name="Geller-Mcgrath D.E."/>
            <person name="Sieber C.M.K."/>
            <person name="Emerson J.B."/>
            <person name="Anantharaman K."/>
            <person name="Thomas B.C."/>
            <person name="Malmstrom R."/>
            <person name="Stieglmeier M."/>
            <person name="Klingl A."/>
            <person name="Woyke T."/>
            <person name="Ryan C.M."/>
            <person name="Banfield J.F."/>
        </authorList>
    </citation>
    <scope>NUCLEOTIDE SEQUENCE [LARGE SCALE GENOMIC DNA]</scope>
</reference>
<gene>
    <name evidence="1" type="ORF">COX94_01000</name>
</gene>
<evidence type="ECO:0000313" key="1">
    <source>
        <dbReference type="EMBL" id="PIZ86132.1"/>
    </source>
</evidence>
<sequence length="181" mass="20629">MKEETVITISGLAGVGTTTLAEGLQKITGYGLYSAGPQFRRIANENSLDINRTSEFPIEFHRTVDERMLDVMRSGMSVIVEGWLQGYVARVNDIVSERILVVCDESVRFERISKREKIDFSEAKKVTELRERENRQMFYDLYQISNFQDLAYYTFVLDSGKMTAGEMLIFTLGRLGLLTGN</sequence>
<dbReference type="EMBL" id="PFOX01000019">
    <property type="protein sequence ID" value="PIZ86132.1"/>
    <property type="molecule type" value="Genomic_DNA"/>
</dbReference>
<dbReference type="Pfam" id="PF13238">
    <property type="entry name" value="AAA_18"/>
    <property type="match status" value="1"/>
</dbReference>
<evidence type="ECO:0000313" key="2">
    <source>
        <dbReference type="Proteomes" id="UP000229132"/>
    </source>
</evidence>
<proteinExistence type="predicted"/>
<protein>
    <recommendedName>
        <fullName evidence="3">(d)CMP kinase</fullName>
    </recommendedName>
</protein>
<dbReference type="AlphaFoldDB" id="A0A2J0ME99"/>
<comment type="caution">
    <text evidence="1">The sequence shown here is derived from an EMBL/GenBank/DDBJ whole genome shotgun (WGS) entry which is preliminary data.</text>
</comment>
<organism evidence="1 2">
    <name type="scientific">Candidatus Nomurabacteria bacterium CG_4_10_14_0_2_um_filter_33_9</name>
    <dbReference type="NCBI Taxonomy" id="1974728"/>
    <lineage>
        <taxon>Bacteria</taxon>
        <taxon>Candidatus Nomuraibacteriota</taxon>
    </lineage>
</organism>
<dbReference type="Gene3D" id="3.40.50.300">
    <property type="entry name" value="P-loop containing nucleotide triphosphate hydrolases"/>
    <property type="match status" value="1"/>
</dbReference>
<evidence type="ECO:0008006" key="3">
    <source>
        <dbReference type="Google" id="ProtNLM"/>
    </source>
</evidence>
<accession>A0A2J0ME99</accession>
<dbReference type="InterPro" id="IPR027417">
    <property type="entry name" value="P-loop_NTPase"/>
</dbReference>
<name>A0A2J0ME99_9BACT</name>